<dbReference type="Pfam" id="PF00643">
    <property type="entry name" value="zf-B_box"/>
    <property type="match status" value="1"/>
</dbReference>
<evidence type="ECO:0000256" key="4">
    <source>
        <dbReference type="PROSITE-ProRule" id="PRU00024"/>
    </source>
</evidence>
<dbReference type="InterPro" id="IPR047153">
    <property type="entry name" value="TRIM45/56/19-like"/>
</dbReference>
<name>A0ABN9L037_9NEOB</name>
<dbReference type="PROSITE" id="PS00518">
    <property type="entry name" value="ZF_RING_1"/>
    <property type="match status" value="1"/>
</dbReference>
<evidence type="ECO:0000313" key="11">
    <source>
        <dbReference type="Proteomes" id="UP001176940"/>
    </source>
</evidence>
<dbReference type="Proteomes" id="UP001176940">
    <property type="component" value="Unassembled WGS sequence"/>
</dbReference>
<dbReference type="PANTHER" id="PTHR25462:SF229">
    <property type="entry name" value="TRANSCRIPTION INTERMEDIARY FACTOR 1-BETA"/>
    <property type="match status" value="1"/>
</dbReference>
<dbReference type="SMART" id="SM00184">
    <property type="entry name" value="RING"/>
    <property type="match status" value="1"/>
</dbReference>
<dbReference type="PROSITE" id="PS50089">
    <property type="entry name" value="ZF_RING_2"/>
    <property type="match status" value="1"/>
</dbReference>
<organism evidence="10 11">
    <name type="scientific">Ranitomeya imitator</name>
    <name type="common">mimic poison frog</name>
    <dbReference type="NCBI Taxonomy" id="111125"/>
    <lineage>
        <taxon>Eukaryota</taxon>
        <taxon>Metazoa</taxon>
        <taxon>Chordata</taxon>
        <taxon>Craniata</taxon>
        <taxon>Vertebrata</taxon>
        <taxon>Euteleostomi</taxon>
        <taxon>Amphibia</taxon>
        <taxon>Batrachia</taxon>
        <taxon>Anura</taxon>
        <taxon>Neobatrachia</taxon>
        <taxon>Hyloidea</taxon>
        <taxon>Dendrobatidae</taxon>
        <taxon>Dendrobatinae</taxon>
        <taxon>Ranitomeya</taxon>
    </lineage>
</organism>
<sequence length="437" mass="49926">MLRACAVLPLPALTLQTARLLQYTALSAGPGTRYCGSKEMDHLEEEMTCLVCLSLYDDPRILQCSHSFCRKCLENLMRSTDSYLWRFSMGRLKCPACRGITDIANGVHSLPVNFALKAIVEKYQSNRQSKTCSEHSRHQLNMYCVKDRKLICGQCLTVGPHKNHPVDDPDVAYMKEQQTATNLLAVLSDKNFTGVSSVIQKLEEQMTNCKNIVLEDKKEVLMFFDNLIEVLELKKQELLTALNDLNQEVADVFAPKIEKMRQIQDEELDLVSMSSSAQMEDAPLVYLETIHDIQQRMMALKKQQLYPLRTVEIYPRVGQILNDVWVKTNTGDVSLLPIPKFGIHFQKEDPRAIPNSPLCTWIFVAFFFFISLILFMCLCSEISSDFTTRYWSYLSKIMGPALNFGESPVNTVKTVSQTFSTLYLDFIGYLHSLLQRY</sequence>
<keyword evidence="1" id="KW-0479">Metal-binding</keyword>
<comment type="caution">
    <text evidence="10">The sequence shown here is derived from an EMBL/GenBank/DDBJ whole genome shotgun (WGS) entry which is preliminary data.</text>
</comment>
<evidence type="ECO:0000256" key="7">
    <source>
        <dbReference type="SAM" id="SignalP"/>
    </source>
</evidence>
<dbReference type="PANTHER" id="PTHR25462">
    <property type="entry name" value="BONUS, ISOFORM C-RELATED"/>
    <property type="match status" value="1"/>
</dbReference>
<evidence type="ECO:0000313" key="10">
    <source>
        <dbReference type="EMBL" id="CAJ0929907.1"/>
    </source>
</evidence>
<reference evidence="10" key="1">
    <citation type="submission" date="2023-07" db="EMBL/GenBank/DDBJ databases">
        <authorList>
            <person name="Stuckert A."/>
        </authorList>
    </citation>
    <scope>NUCLEOTIDE SEQUENCE</scope>
</reference>
<dbReference type="Gene3D" id="3.30.40.10">
    <property type="entry name" value="Zinc/RING finger domain, C3HC4 (zinc finger)"/>
    <property type="match status" value="1"/>
</dbReference>
<keyword evidence="11" id="KW-1185">Reference proteome</keyword>
<dbReference type="InterPro" id="IPR017907">
    <property type="entry name" value="Znf_RING_CS"/>
</dbReference>
<keyword evidence="3" id="KW-0862">Zinc</keyword>
<proteinExistence type="predicted"/>
<keyword evidence="6" id="KW-1133">Transmembrane helix</keyword>
<dbReference type="InterPro" id="IPR000315">
    <property type="entry name" value="Znf_B-box"/>
</dbReference>
<evidence type="ECO:0000256" key="3">
    <source>
        <dbReference type="ARBA" id="ARBA00022833"/>
    </source>
</evidence>
<dbReference type="InterPro" id="IPR027370">
    <property type="entry name" value="Znf-RING_euk"/>
</dbReference>
<evidence type="ECO:0000259" key="8">
    <source>
        <dbReference type="PROSITE" id="PS50089"/>
    </source>
</evidence>
<dbReference type="InterPro" id="IPR001841">
    <property type="entry name" value="Znf_RING"/>
</dbReference>
<evidence type="ECO:0000256" key="1">
    <source>
        <dbReference type="ARBA" id="ARBA00022723"/>
    </source>
</evidence>
<dbReference type="EMBL" id="CAUEEQ010006223">
    <property type="protein sequence ID" value="CAJ0929907.1"/>
    <property type="molecule type" value="Genomic_DNA"/>
</dbReference>
<feature type="transmembrane region" description="Helical" evidence="6">
    <location>
        <begin position="360"/>
        <end position="379"/>
    </location>
</feature>
<dbReference type="InterPro" id="IPR013083">
    <property type="entry name" value="Znf_RING/FYVE/PHD"/>
</dbReference>
<keyword evidence="2 4" id="KW-0863">Zinc-finger</keyword>
<gene>
    <name evidence="10" type="ORF">RIMI_LOCUS3992558</name>
</gene>
<dbReference type="SMART" id="SM00336">
    <property type="entry name" value="BBOX"/>
    <property type="match status" value="1"/>
</dbReference>
<evidence type="ECO:0000256" key="6">
    <source>
        <dbReference type="SAM" id="Phobius"/>
    </source>
</evidence>
<evidence type="ECO:0000259" key="9">
    <source>
        <dbReference type="PROSITE" id="PS50119"/>
    </source>
</evidence>
<feature type="coiled-coil region" evidence="5">
    <location>
        <begin position="199"/>
        <end position="248"/>
    </location>
</feature>
<dbReference type="SUPFAM" id="SSF57845">
    <property type="entry name" value="B-box zinc-binding domain"/>
    <property type="match status" value="1"/>
</dbReference>
<keyword evidence="5" id="KW-0175">Coiled coil</keyword>
<feature type="signal peptide" evidence="7">
    <location>
        <begin position="1"/>
        <end position="20"/>
    </location>
</feature>
<accession>A0ABN9L037</accession>
<keyword evidence="6" id="KW-0472">Membrane</keyword>
<evidence type="ECO:0008006" key="12">
    <source>
        <dbReference type="Google" id="ProtNLM"/>
    </source>
</evidence>
<dbReference type="Gene3D" id="3.30.160.60">
    <property type="entry name" value="Classic Zinc Finger"/>
    <property type="match status" value="1"/>
</dbReference>
<keyword evidence="7" id="KW-0732">Signal</keyword>
<evidence type="ECO:0000256" key="5">
    <source>
        <dbReference type="SAM" id="Coils"/>
    </source>
</evidence>
<feature type="domain" description="B box-type" evidence="9">
    <location>
        <begin position="127"/>
        <end position="169"/>
    </location>
</feature>
<feature type="chain" id="PRO_5046492178" description="Tripartite motif containing 59" evidence="7">
    <location>
        <begin position="21"/>
        <end position="437"/>
    </location>
</feature>
<keyword evidence="6" id="KW-0812">Transmembrane</keyword>
<protein>
    <recommendedName>
        <fullName evidence="12">Tripartite motif containing 59</fullName>
    </recommendedName>
</protein>
<dbReference type="Pfam" id="PF13445">
    <property type="entry name" value="zf-RING_UBOX"/>
    <property type="match status" value="1"/>
</dbReference>
<dbReference type="SUPFAM" id="SSF57850">
    <property type="entry name" value="RING/U-box"/>
    <property type="match status" value="1"/>
</dbReference>
<evidence type="ECO:0000256" key="2">
    <source>
        <dbReference type="ARBA" id="ARBA00022771"/>
    </source>
</evidence>
<dbReference type="PROSITE" id="PS50119">
    <property type="entry name" value="ZF_BBOX"/>
    <property type="match status" value="1"/>
</dbReference>
<feature type="domain" description="RING-type" evidence="8">
    <location>
        <begin position="49"/>
        <end position="98"/>
    </location>
</feature>